<evidence type="ECO:0000259" key="13">
    <source>
        <dbReference type="PROSITE" id="PS00028"/>
    </source>
</evidence>
<evidence type="ECO:0000256" key="12">
    <source>
        <dbReference type="SAM" id="MobiDB-lite"/>
    </source>
</evidence>
<evidence type="ECO:0000256" key="4">
    <source>
        <dbReference type="ARBA" id="ARBA00022723"/>
    </source>
</evidence>
<feature type="region of interest" description="Disordered" evidence="12">
    <location>
        <begin position="888"/>
        <end position="947"/>
    </location>
</feature>
<evidence type="ECO:0000313" key="15">
    <source>
        <dbReference type="Proteomes" id="UP000694568"/>
    </source>
</evidence>
<dbReference type="InterPro" id="IPR052251">
    <property type="entry name" value="GH-ZnFinger_Regulators"/>
</dbReference>
<dbReference type="AlphaFoldDB" id="A0A8C9YQ73"/>
<feature type="region of interest" description="Disordered" evidence="12">
    <location>
        <begin position="565"/>
        <end position="668"/>
    </location>
</feature>
<feature type="compositionally biased region" description="Polar residues" evidence="12">
    <location>
        <begin position="569"/>
        <end position="579"/>
    </location>
</feature>
<evidence type="ECO:0000256" key="8">
    <source>
        <dbReference type="ARBA" id="ARBA00023015"/>
    </source>
</evidence>
<keyword evidence="3" id="KW-0597">Phosphoprotein</keyword>
<feature type="compositionally biased region" description="Basic and acidic residues" evidence="12">
    <location>
        <begin position="808"/>
        <end position="830"/>
    </location>
</feature>
<proteinExistence type="inferred from homology"/>
<organism evidence="14 15">
    <name type="scientific">Sander lucioperca</name>
    <name type="common">Pike-perch</name>
    <name type="synonym">Perca lucioperca</name>
    <dbReference type="NCBI Taxonomy" id="283035"/>
    <lineage>
        <taxon>Eukaryota</taxon>
        <taxon>Metazoa</taxon>
        <taxon>Chordata</taxon>
        <taxon>Craniata</taxon>
        <taxon>Vertebrata</taxon>
        <taxon>Euteleostomi</taxon>
        <taxon>Actinopterygii</taxon>
        <taxon>Neopterygii</taxon>
        <taxon>Teleostei</taxon>
        <taxon>Neoteleostei</taxon>
        <taxon>Acanthomorphata</taxon>
        <taxon>Eupercaria</taxon>
        <taxon>Perciformes</taxon>
        <taxon>Percoidei</taxon>
        <taxon>Percidae</taxon>
        <taxon>Luciopercinae</taxon>
        <taxon>Sander</taxon>
    </lineage>
</organism>
<dbReference type="GeneTree" id="ENSGT00950000183034"/>
<feature type="compositionally biased region" description="Basic residues" evidence="12">
    <location>
        <begin position="904"/>
        <end position="913"/>
    </location>
</feature>
<evidence type="ECO:0000256" key="10">
    <source>
        <dbReference type="ARBA" id="ARBA00023163"/>
    </source>
</evidence>
<sequence>MVQTVICAYVLVIFSLFCLFSVQLVEEYASRWQVPLPQLRILEIALCYFARACTFFPSNCDHVLHTLSSLALSLFELLLFFDQKDFHQEPLKQFTVTFQECHQLALGRLQNVHLLQVERLVRGGGPWAVPALQAILSESNLPQSEVDGCISSEMPVFFELRVHYLLSCERVSEAMALAKCCARNPTAGQHLFFLQVYLTWLFKTSQHDLLHKEVAELNGKDAIHIICSLECEEKDELLLALSRAFLSQQLRRGDMYYLCDLVFIWSKLHSRLNTSKNALLGESHQLMLSATNVNSIFPFIRAILQELGEDGIQFCVELCANALGSCLPCDVITKSLIYKTIAGLLPNDLEVCRACALLVFFLERTVEAYKMVYLLYMHPDQEYHVEYSPIRNHVRFETLQVLKKDLYFDPEFWNLIALRTNCLKLMSEKVVSGALEEIMEDKWIPSYCTKEAASRLSTAACQKGSKETAAKKRHHKEDRHHKKDTDTGTQDIGPETPENSKLLESEESKLEYCCTFCNKVFKGSRVVAHAMFHYRKDECMFCRTMFKDDLLAMMHLSDHIEKLKRSKESAGNTQENWVSETKDIATPKTSAKAKTTNVSSGGRSSGRTRQPATDGLKLISLPDSTPSGSRKLRSNDKPVDRQSLHEKKQNVSKHLNNKSPVHKVNGGKVVEEKNVEPQERVCCPVEGCAWITDLSKNRVALLYHALEDHYGEVKPLELAFRVGNSKCSSCMRVMWSFDHFQHHVERHRLTPRHPCLHQGCTARFKTGMEMRRHARRHSPLQAVCCRPGCSQLFICLWALNLHEREHYASQPTKPDKNTNRQTGDKHDNTPEKSQPVQDGVKSTETSISESKSKKSTIKQMKKKFVKQKGISHTSTAIVTANSLNQSISTTSADNTHKSTADKMKKLHKVKKRSAPKENSSQTASSDSSKSKKHKVTNGKETPHSTISRAGYAVVTNGQATREDVESTVFKSALEEYSKRPFMRLPPTAYLDEKYITMPKRRKALSFFQSSPRSPPSPQQTYVATARQRQRCANCFATFNSAEDLQSHLQLQKCSNIFGFDSDDEGESFYYLKVKQIENLSMQAWILRIPYWPRVQDSPDYKTIQKSEILSCIGFNMAINNASMEATFVRVCHYSFFSVSGNS</sequence>
<evidence type="ECO:0000313" key="14">
    <source>
        <dbReference type="Ensembl" id="ENSSLUP00000028179.1"/>
    </source>
</evidence>
<dbReference type="GO" id="GO:0005634">
    <property type="term" value="C:nucleus"/>
    <property type="evidence" value="ECO:0007669"/>
    <property type="project" value="UniProtKB-SubCell"/>
</dbReference>
<keyword evidence="10" id="KW-0804">Transcription</keyword>
<evidence type="ECO:0000256" key="2">
    <source>
        <dbReference type="ARBA" id="ARBA00006991"/>
    </source>
</evidence>
<dbReference type="GO" id="GO:0008270">
    <property type="term" value="F:zinc ion binding"/>
    <property type="evidence" value="ECO:0007669"/>
    <property type="project" value="UniProtKB-KW"/>
</dbReference>
<evidence type="ECO:0000256" key="6">
    <source>
        <dbReference type="ARBA" id="ARBA00022771"/>
    </source>
</evidence>
<dbReference type="PANTHER" id="PTHR15507:SF16">
    <property type="entry name" value="ZINC FINGER PROTEIN 654"/>
    <property type="match status" value="1"/>
</dbReference>
<dbReference type="InterPro" id="IPR013087">
    <property type="entry name" value="Znf_C2H2_type"/>
</dbReference>
<reference evidence="14" key="1">
    <citation type="submission" date="2025-08" db="UniProtKB">
        <authorList>
            <consortium name="Ensembl"/>
        </authorList>
    </citation>
    <scope>IDENTIFICATION</scope>
</reference>
<dbReference type="PROSITE" id="PS00028">
    <property type="entry name" value="ZINC_FINGER_C2H2_1"/>
    <property type="match status" value="2"/>
</dbReference>
<keyword evidence="7" id="KW-0862">Zinc</keyword>
<gene>
    <name evidence="14" type="primary">LOC116044689</name>
</gene>
<dbReference type="GO" id="GO:0003677">
    <property type="term" value="F:DNA binding"/>
    <property type="evidence" value="ECO:0007669"/>
    <property type="project" value="UniProtKB-KW"/>
</dbReference>
<keyword evidence="6" id="KW-0863">Zinc-finger</keyword>
<evidence type="ECO:0000256" key="7">
    <source>
        <dbReference type="ARBA" id="ARBA00022833"/>
    </source>
</evidence>
<dbReference type="PANTHER" id="PTHR15507">
    <property type="entry name" value="ZINC FINGER PROTEIN RLF"/>
    <property type="match status" value="1"/>
</dbReference>
<keyword evidence="4" id="KW-0479">Metal-binding</keyword>
<name>A0A8C9YQ73_SANLU</name>
<evidence type="ECO:0000256" key="11">
    <source>
        <dbReference type="ARBA" id="ARBA00023242"/>
    </source>
</evidence>
<feature type="compositionally biased region" description="Basic and acidic residues" evidence="12">
    <location>
        <begin position="894"/>
        <end position="903"/>
    </location>
</feature>
<feature type="region of interest" description="Disordered" evidence="12">
    <location>
        <begin position="808"/>
        <end position="871"/>
    </location>
</feature>
<feature type="region of interest" description="Disordered" evidence="12">
    <location>
        <begin position="466"/>
        <end position="501"/>
    </location>
</feature>
<evidence type="ECO:0000256" key="9">
    <source>
        <dbReference type="ARBA" id="ARBA00023125"/>
    </source>
</evidence>
<dbReference type="Ensembl" id="ENSSLUT00000029084.1">
    <property type="protein sequence ID" value="ENSSLUP00000028179.1"/>
    <property type="gene ID" value="ENSSLUG00000012724.1"/>
</dbReference>
<accession>A0A8C9YQ73</accession>
<dbReference type="SMART" id="SM00355">
    <property type="entry name" value="ZnF_C2H2"/>
    <property type="match status" value="7"/>
</dbReference>
<reference evidence="14" key="2">
    <citation type="submission" date="2025-09" db="UniProtKB">
        <authorList>
            <consortium name="Ensembl"/>
        </authorList>
    </citation>
    <scope>IDENTIFICATION</scope>
</reference>
<dbReference type="InterPro" id="IPR057986">
    <property type="entry name" value="TPR_Rlf/292/654"/>
</dbReference>
<keyword evidence="11" id="KW-0539">Nucleus</keyword>
<evidence type="ECO:0000256" key="1">
    <source>
        <dbReference type="ARBA" id="ARBA00004123"/>
    </source>
</evidence>
<evidence type="ECO:0000256" key="3">
    <source>
        <dbReference type="ARBA" id="ARBA00022553"/>
    </source>
</evidence>
<feature type="compositionally biased region" description="Basic residues" evidence="12">
    <location>
        <begin position="471"/>
        <end position="482"/>
    </location>
</feature>
<evidence type="ECO:0000256" key="5">
    <source>
        <dbReference type="ARBA" id="ARBA00022737"/>
    </source>
</evidence>
<dbReference type="Pfam" id="PF25580">
    <property type="entry name" value="TPR_Rlf"/>
    <property type="match status" value="1"/>
</dbReference>
<comment type="similarity">
    <text evidence="2">Belongs to the krueppel C2H2-type zinc-finger protein family.</text>
</comment>
<dbReference type="Proteomes" id="UP000694568">
    <property type="component" value="Unplaced"/>
</dbReference>
<keyword evidence="8" id="KW-0805">Transcription regulation</keyword>
<dbReference type="GO" id="GO:0000981">
    <property type="term" value="F:DNA-binding transcription factor activity, RNA polymerase II-specific"/>
    <property type="evidence" value="ECO:0007669"/>
    <property type="project" value="TreeGrafter"/>
</dbReference>
<comment type="subcellular location">
    <subcellularLocation>
        <location evidence="1">Nucleus</location>
    </subcellularLocation>
</comment>
<feature type="domain" description="C2H2-type" evidence="13">
    <location>
        <begin position="784"/>
        <end position="806"/>
    </location>
</feature>
<feature type="compositionally biased region" description="Basic and acidic residues" evidence="12">
    <location>
        <begin position="633"/>
        <end position="649"/>
    </location>
</feature>
<feature type="domain" description="C2H2-type" evidence="13">
    <location>
        <begin position="755"/>
        <end position="777"/>
    </location>
</feature>
<feature type="compositionally biased region" description="Basic residues" evidence="12">
    <location>
        <begin position="853"/>
        <end position="866"/>
    </location>
</feature>
<feature type="compositionally biased region" description="Low complexity" evidence="12">
    <location>
        <begin position="586"/>
        <end position="609"/>
    </location>
</feature>
<keyword evidence="15" id="KW-1185">Reference proteome</keyword>
<keyword evidence="5" id="KW-0677">Repeat</keyword>
<keyword evidence="9" id="KW-0238">DNA-binding</keyword>
<protein>
    <recommendedName>
        <fullName evidence="13">C2H2-type domain-containing protein</fullName>
    </recommendedName>
</protein>